<gene>
    <name evidence="2" type="ORF">ACJ73_05219</name>
</gene>
<dbReference type="Proteomes" id="UP000242791">
    <property type="component" value="Unassembled WGS sequence"/>
</dbReference>
<proteinExistence type="predicted"/>
<comment type="caution">
    <text evidence="2">The sequence shown here is derived from an EMBL/GenBank/DDBJ whole genome shotgun (WGS) entry which is preliminary data.</text>
</comment>
<dbReference type="VEuPathDB" id="FungiDB:ACJ73_05219"/>
<protein>
    <submittedName>
        <fullName evidence="2">Uncharacterized protein</fullName>
    </submittedName>
</protein>
<dbReference type="EMBL" id="LGTZ01000797">
    <property type="protein sequence ID" value="OJD23426.1"/>
    <property type="molecule type" value="Genomic_DNA"/>
</dbReference>
<dbReference type="AlphaFoldDB" id="A0A1J9Q5P9"/>
<evidence type="ECO:0000313" key="3">
    <source>
        <dbReference type="Proteomes" id="UP000242791"/>
    </source>
</evidence>
<feature type="region of interest" description="Disordered" evidence="1">
    <location>
        <begin position="15"/>
        <end position="37"/>
    </location>
</feature>
<name>A0A1J9Q5P9_9EURO</name>
<reference evidence="2 3" key="1">
    <citation type="submission" date="2015-08" db="EMBL/GenBank/DDBJ databases">
        <title>Emmonsia species relationships and genome sequence.</title>
        <authorList>
            <person name="Cuomo C.A."/>
            <person name="Schwartz I.S."/>
            <person name="Kenyon C."/>
            <person name="De Hoog G.S."/>
            <person name="Govender N.P."/>
            <person name="Botha A."/>
            <person name="Moreno L."/>
            <person name="De Vries M."/>
            <person name="Munoz J.F."/>
            <person name="Stielow J.B."/>
        </authorList>
    </citation>
    <scope>NUCLEOTIDE SEQUENCE [LARGE SCALE GENOMIC DNA]</scope>
    <source>
        <strain evidence="2 3">EI222</strain>
    </source>
</reference>
<accession>A0A1J9Q5P9</accession>
<keyword evidence="3" id="KW-1185">Reference proteome</keyword>
<evidence type="ECO:0000256" key="1">
    <source>
        <dbReference type="SAM" id="MobiDB-lite"/>
    </source>
</evidence>
<evidence type="ECO:0000313" key="2">
    <source>
        <dbReference type="EMBL" id="OJD23426.1"/>
    </source>
</evidence>
<sequence>MSRSDTLWDDLHIYSELGPHETGPPDDTLPSEDINNVDFAPPIEAQEVIQPEQAPPNTTPAPYYLIRHSCSLTGTAPSFTAEWLRFGKGGTMAGSTMPQVFKYEGDKVIPATTGTSLTSQELDLLAKSLKSSDLGLLMIPFCTTETQPELRILLVAVHSREKVQLSSGYTEFLRNTMALAPVFLEMMVQDGLSERGPWKSDIRKLARRIEGGMGMSYYFTKLYAPRICPMNTTASAVIEGFLRDTLNSVDTADWKHVAHVYGRACEALRITKEVSEEVETSLRQMNLDEKRRVAYL</sequence>
<dbReference type="OrthoDB" id="4182488at2759"/>
<organism evidence="2 3">
    <name type="scientific">Blastomyces percursus</name>
    <dbReference type="NCBI Taxonomy" id="1658174"/>
    <lineage>
        <taxon>Eukaryota</taxon>
        <taxon>Fungi</taxon>
        <taxon>Dikarya</taxon>
        <taxon>Ascomycota</taxon>
        <taxon>Pezizomycotina</taxon>
        <taxon>Eurotiomycetes</taxon>
        <taxon>Eurotiomycetidae</taxon>
        <taxon>Onygenales</taxon>
        <taxon>Ajellomycetaceae</taxon>
        <taxon>Blastomyces</taxon>
    </lineage>
</organism>